<name>A0A1M5JDI1_9FIRM</name>
<dbReference type="GO" id="GO:0016887">
    <property type="term" value="F:ATP hydrolysis activity"/>
    <property type="evidence" value="ECO:0007669"/>
    <property type="project" value="InterPro"/>
</dbReference>
<dbReference type="RefSeq" id="WP_073123152.1">
    <property type="nucleotide sequence ID" value="NZ_BAABCH010000010.1"/>
</dbReference>
<dbReference type="GO" id="GO:0005524">
    <property type="term" value="F:ATP binding"/>
    <property type="evidence" value="ECO:0007669"/>
    <property type="project" value="UniProtKB-KW"/>
</dbReference>
<dbReference type="PROSITE" id="PS00211">
    <property type="entry name" value="ABC_TRANSPORTER_1"/>
    <property type="match status" value="1"/>
</dbReference>
<evidence type="ECO:0000259" key="5">
    <source>
        <dbReference type="PROSITE" id="PS50893"/>
    </source>
</evidence>
<comment type="similarity">
    <text evidence="1">Belongs to the ABC transporter superfamily.</text>
</comment>
<keyword evidence="7" id="KW-1185">Reference proteome</keyword>
<dbReference type="SMART" id="SM00382">
    <property type="entry name" value="AAA"/>
    <property type="match status" value="1"/>
</dbReference>
<reference evidence="7" key="1">
    <citation type="submission" date="2016-11" db="EMBL/GenBank/DDBJ databases">
        <authorList>
            <person name="Varghese N."/>
            <person name="Submissions S."/>
        </authorList>
    </citation>
    <scope>NUCLEOTIDE SEQUENCE [LARGE SCALE GENOMIC DNA]</scope>
    <source>
        <strain evidence="7">DSM 2635</strain>
    </source>
</reference>
<dbReference type="EMBL" id="FQWX01000001">
    <property type="protein sequence ID" value="SHG38349.1"/>
    <property type="molecule type" value="Genomic_DNA"/>
</dbReference>
<evidence type="ECO:0000256" key="2">
    <source>
        <dbReference type="ARBA" id="ARBA00022448"/>
    </source>
</evidence>
<evidence type="ECO:0000313" key="6">
    <source>
        <dbReference type="EMBL" id="SHG38349.1"/>
    </source>
</evidence>
<dbReference type="PANTHER" id="PTHR42798:SF7">
    <property type="entry name" value="ALPHA-D-RIBOSE 1-METHYLPHOSPHONATE 5-TRIPHOSPHATE SYNTHASE SUBUNIT PHNL"/>
    <property type="match status" value="1"/>
</dbReference>
<accession>A0A1M5JDI1</accession>
<dbReference type="CDD" id="cd03255">
    <property type="entry name" value="ABC_MJ0796_LolCDE_FtsE"/>
    <property type="match status" value="1"/>
</dbReference>
<gene>
    <name evidence="6" type="ORF">SAMN04488530_10184</name>
</gene>
<dbReference type="Pfam" id="PF00005">
    <property type="entry name" value="ABC_tran"/>
    <property type="match status" value="1"/>
</dbReference>
<evidence type="ECO:0000256" key="3">
    <source>
        <dbReference type="ARBA" id="ARBA00022741"/>
    </source>
</evidence>
<sequence>MENIIEVIDLERSYKTDAIDKGEKARIFEVLKGINFSVKPGEFVAIMGKSGCGKTTLLKSLGMVDNPNKGKILFEGEDTKTLSGNVLAYIRRNKMGFIFQDYNLMDSISVRENIILPMILNNEEGDKMMEKCDYYAKLFNIEKLLDKNPYQLSGGEKQRVAISRAIINDPDLILADEPTGNLDSKSSKVVMEIIKEINEKFKKTIIMVTHDPSIASQCSRVIFLKDGSIHGECKKDESQEELYNHVLEKLAEL</sequence>
<dbReference type="PROSITE" id="PS50893">
    <property type="entry name" value="ABC_TRANSPORTER_2"/>
    <property type="match status" value="1"/>
</dbReference>
<dbReference type="AlphaFoldDB" id="A0A1M5JDI1"/>
<evidence type="ECO:0000313" key="7">
    <source>
        <dbReference type="Proteomes" id="UP000243255"/>
    </source>
</evidence>
<dbReference type="Gene3D" id="3.40.50.300">
    <property type="entry name" value="P-loop containing nucleotide triphosphate hydrolases"/>
    <property type="match status" value="1"/>
</dbReference>
<evidence type="ECO:0000256" key="1">
    <source>
        <dbReference type="ARBA" id="ARBA00005417"/>
    </source>
</evidence>
<keyword evidence="4" id="KW-0067">ATP-binding</keyword>
<feature type="domain" description="ABC transporter" evidence="5">
    <location>
        <begin position="5"/>
        <end position="251"/>
    </location>
</feature>
<dbReference type="OrthoDB" id="9802264at2"/>
<organism evidence="6 7">
    <name type="scientific">Asaccharospora irregularis DSM 2635</name>
    <dbReference type="NCBI Taxonomy" id="1121321"/>
    <lineage>
        <taxon>Bacteria</taxon>
        <taxon>Bacillati</taxon>
        <taxon>Bacillota</taxon>
        <taxon>Clostridia</taxon>
        <taxon>Peptostreptococcales</taxon>
        <taxon>Peptostreptococcaceae</taxon>
        <taxon>Asaccharospora</taxon>
    </lineage>
</organism>
<protein>
    <submittedName>
        <fullName evidence="6">Putative bacteriocin export ABC transporter, lactococcin 972 group</fullName>
    </submittedName>
</protein>
<dbReference type="InterPro" id="IPR003439">
    <property type="entry name" value="ABC_transporter-like_ATP-bd"/>
</dbReference>
<keyword evidence="2" id="KW-0813">Transport</keyword>
<dbReference type="InterPro" id="IPR017871">
    <property type="entry name" value="ABC_transporter-like_CS"/>
</dbReference>
<keyword evidence="3" id="KW-0547">Nucleotide-binding</keyword>
<dbReference type="GO" id="GO:0022857">
    <property type="term" value="F:transmembrane transporter activity"/>
    <property type="evidence" value="ECO:0007669"/>
    <property type="project" value="UniProtKB-ARBA"/>
</dbReference>
<dbReference type="InterPro" id="IPR027417">
    <property type="entry name" value="P-loop_NTPase"/>
</dbReference>
<dbReference type="InterPro" id="IPR003593">
    <property type="entry name" value="AAA+_ATPase"/>
</dbReference>
<dbReference type="STRING" id="1121321.SAMN04488530_10184"/>
<evidence type="ECO:0000256" key="4">
    <source>
        <dbReference type="ARBA" id="ARBA00022840"/>
    </source>
</evidence>
<dbReference type="Proteomes" id="UP000243255">
    <property type="component" value="Unassembled WGS sequence"/>
</dbReference>
<dbReference type="SUPFAM" id="SSF52540">
    <property type="entry name" value="P-loop containing nucleoside triphosphate hydrolases"/>
    <property type="match status" value="1"/>
</dbReference>
<dbReference type="InterPro" id="IPR017911">
    <property type="entry name" value="MacB-like_ATP-bd"/>
</dbReference>
<proteinExistence type="inferred from homology"/>
<dbReference type="PANTHER" id="PTHR42798">
    <property type="entry name" value="LIPOPROTEIN-RELEASING SYSTEM ATP-BINDING PROTEIN LOLD"/>
    <property type="match status" value="1"/>
</dbReference>
<dbReference type="FunFam" id="3.40.50.300:FF:000032">
    <property type="entry name" value="Export ABC transporter ATP-binding protein"/>
    <property type="match status" value="1"/>
</dbReference>
<dbReference type="GO" id="GO:0098796">
    <property type="term" value="C:membrane protein complex"/>
    <property type="evidence" value="ECO:0007669"/>
    <property type="project" value="UniProtKB-ARBA"/>
</dbReference>